<reference evidence="2 3" key="1">
    <citation type="submission" date="2024-09" db="EMBL/GenBank/DDBJ databases">
        <authorList>
            <person name="Zhang Z.-H."/>
        </authorList>
    </citation>
    <scope>NUCLEOTIDE SEQUENCE [LARGE SCALE GENOMIC DNA]</scope>
    <source>
        <strain evidence="2 3">HHTR114</strain>
    </source>
</reference>
<evidence type="ECO:0000313" key="3">
    <source>
        <dbReference type="Proteomes" id="UP001596116"/>
    </source>
</evidence>
<dbReference type="Pfam" id="PF13661">
    <property type="entry name" value="2OG-FeII_Oxy_4"/>
    <property type="match status" value="1"/>
</dbReference>
<accession>A0ABW1KXN7</accession>
<organism evidence="2 3">
    <name type="scientific">Hyphococcus aureus</name>
    <dbReference type="NCBI Taxonomy" id="2666033"/>
    <lineage>
        <taxon>Bacteria</taxon>
        <taxon>Pseudomonadati</taxon>
        <taxon>Pseudomonadota</taxon>
        <taxon>Alphaproteobacteria</taxon>
        <taxon>Parvularculales</taxon>
        <taxon>Parvularculaceae</taxon>
        <taxon>Hyphococcus</taxon>
    </lineage>
</organism>
<name>A0ABW1KXN7_9PROT</name>
<dbReference type="PANTHER" id="PTHR12117:SF0">
    <property type="entry name" value="PROLYL 3-HYDROXYLASE OGFOD1"/>
    <property type="match status" value="1"/>
</dbReference>
<feature type="domain" description="Prolyl 3,4-dihydroxylase TPA1/OFD1 N-terminal" evidence="1">
    <location>
        <begin position="149"/>
        <end position="241"/>
    </location>
</feature>
<proteinExistence type="predicted"/>
<evidence type="ECO:0000313" key="2">
    <source>
        <dbReference type="EMBL" id="MFC6036674.1"/>
    </source>
</evidence>
<dbReference type="EMBL" id="JBHPON010000002">
    <property type="protein sequence ID" value="MFC6036674.1"/>
    <property type="molecule type" value="Genomic_DNA"/>
</dbReference>
<protein>
    <submittedName>
        <fullName evidence="2">2OG-Fe(II) oxygenase</fullName>
    </submittedName>
</protein>
<dbReference type="Proteomes" id="UP001596116">
    <property type="component" value="Unassembled WGS sequence"/>
</dbReference>
<sequence length="248" mass="28415">MAITLDTWRLNPALDLAKYAEIYARRGIVQIPDILTSESAETLNSILSGKLDWRVLATDANDRPVHFTQSELAAMPKDQRDALFRDIMLRARENRGFFYHTYPLIEAYMKGWDQGHPIHTITEFVNSPDWLGLGRRVTGVERITKADAHATAYSPSHFLTRHLDYGDDRERRAAYVLGMTKSWQPDWGGLLLFLNERQDITEGYLPRYNVLTIFDIKYLHTVTQVSSFAGGIRRAVTGWFRDDPPAKG</sequence>
<keyword evidence="3" id="KW-1185">Reference proteome</keyword>
<dbReference type="InterPro" id="IPR039558">
    <property type="entry name" value="TPA1/OFD1_N"/>
</dbReference>
<evidence type="ECO:0000259" key="1">
    <source>
        <dbReference type="Pfam" id="PF13661"/>
    </source>
</evidence>
<gene>
    <name evidence="2" type="ORF">ACFMB1_14035</name>
</gene>
<dbReference type="Gene3D" id="2.60.120.620">
    <property type="entry name" value="q2cbj1_9rhob like domain"/>
    <property type="match status" value="1"/>
</dbReference>
<dbReference type="PANTHER" id="PTHR12117">
    <property type="entry name" value="HISTONE ACETYLTRANSFERASE COMPLEX"/>
    <property type="match status" value="1"/>
</dbReference>
<dbReference type="RefSeq" id="WP_379882085.1">
    <property type="nucleotide sequence ID" value="NZ_JBHPON010000002.1"/>
</dbReference>
<comment type="caution">
    <text evidence="2">The sequence shown here is derived from an EMBL/GenBank/DDBJ whole genome shotgun (WGS) entry which is preliminary data.</text>
</comment>
<dbReference type="InterPro" id="IPR051842">
    <property type="entry name" value="uS12_prolyl_hydroxylase"/>
</dbReference>